<proteinExistence type="predicted"/>
<gene>
    <name evidence="2" type="ORF">GNZ13_39575</name>
</gene>
<keyword evidence="1" id="KW-1133">Transmembrane helix</keyword>
<dbReference type="AlphaFoldDB" id="A0A972SLU9"/>
<keyword evidence="1" id="KW-0812">Transmembrane</keyword>
<evidence type="ECO:0000313" key="2">
    <source>
        <dbReference type="EMBL" id="NPT60493.1"/>
    </source>
</evidence>
<dbReference type="RefSeq" id="WP_172175496.1">
    <property type="nucleotide sequence ID" value="NZ_WOEZ01000225.1"/>
</dbReference>
<evidence type="ECO:0000256" key="1">
    <source>
        <dbReference type="SAM" id="Phobius"/>
    </source>
</evidence>
<dbReference type="Proteomes" id="UP000655523">
    <property type="component" value="Unassembled WGS sequence"/>
</dbReference>
<accession>A0A972SLU9</accession>
<organism evidence="2 3">
    <name type="scientific">Paraburkholderia elongata</name>
    <dbReference type="NCBI Taxonomy" id="2675747"/>
    <lineage>
        <taxon>Bacteria</taxon>
        <taxon>Pseudomonadati</taxon>
        <taxon>Pseudomonadota</taxon>
        <taxon>Betaproteobacteria</taxon>
        <taxon>Burkholderiales</taxon>
        <taxon>Burkholderiaceae</taxon>
        <taxon>Paraburkholderia</taxon>
    </lineage>
</organism>
<keyword evidence="1" id="KW-0472">Membrane</keyword>
<sequence>MSSTPIVAIVSGLIGALVSAYLSYIVRLKAKHREDSDERKRLAHVNFLLLTNVVAADFFIKDFSEKLVNARGIKMEGYGLPHATAVFFATRAAEMSHEDISHVQLLLKPFIRAAIGATENFEIDQSNLGRMKEVAIYAYYGCQTAMARLKAALDLLDVSLEKGDPRLLDATVFHSVFRAYREYADAAGILRAALQNSAELSSEYSVKCLNRSFAALKAEISASFEHNAKLELAKKAADAATAPSPTEMEVASGSESK</sequence>
<evidence type="ECO:0000313" key="3">
    <source>
        <dbReference type="Proteomes" id="UP000655523"/>
    </source>
</evidence>
<keyword evidence="3" id="KW-1185">Reference proteome</keyword>
<protein>
    <recommendedName>
        <fullName evidence="4">Transmembrane protein</fullName>
    </recommendedName>
</protein>
<feature type="transmembrane region" description="Helical" evidence="1">
    <location>
        <begin position="6"/>
        <end position="30"/>
    </location>
</feature>
<evidence type="ECO:0008006" key="4">
    <source>
        <dbReference type="Google" id="ProtNLM"/>
    </source>
</evidence>
<name>A0A972SLU9_9BURK</name>
<dbReference type="EMBL" id="WOEZ01000225">
    <property type="protein sequence ID" value="NPT60493.1"/>
    <property type="molecule type" value="Genomic_DNA"/>
</dbReference>
<reference evidence="2 3" key="1">
    <citation type="submission" date="2019-11" db="EMBL/GenBank/DDBJ databases">
        <title>Metabolism of dissolved organic matter in forest soils.</title>
        <authorList>
            <person name="Cyle K.T."/>
            <person name="Wilhelm R.C."/>
            <person name="Martinez C.E."/>
        </authorList>
    </citation>
    <scope>NUCLEOTIDE SEQUENCE [LARGE SCALE GENOMIC DNA]</scope>
    <source>
        <strain evidence="2 3">5N</strain>
    </source>
</reference>
<feature type="transmembrane region" description="Helical" evidence="1">
    <location>
        <begin position="42"/>
        <end position="60"/>
    </location>
</feature>
<comment type="caution">
    <text evidence="2">The sequence shown here is derived from an EMBL/GenBank/DDBJ whole genome shotgun (WGS) entry which is preliminary data.</text>
</comment>